<protein>
    <recommendedName>
        <fullName evidence="2">ubiquitinyl hydrolase 1</fullName>
        <ecNumber evidence="2">3.4.19.12</ecNumber>
    </recommendedName>
</protein>
<feature type="domain" description="DUF3638" evidence="7">
    <location>
        <begin position="2009"/>
        <end position="2231"/>
    </location>
</feature>
<evidence type="ECO:0000259" key="9">
    <source>
        <dbReference type="Pfam" id="PF20255"/>
    </source>
</evidence>
<dbReference type="GO" id="GO:0006508">
    <property type="term" value="P:proteolysis"/>
    <property type="evidence" value="ECO:0007669"/>
    <property type="project" value="UniProtKB-KW"/>
</dbReference>
<feature type="domain" description="DUF3645" evidence="8">
    <location>
        <begin position="2348"/>
        <end position="2380"/>
    </location>
</feature>
<dbReference type="EC" id="3.4.19.12" evidence="2"/>
<dbReference type="Pfam" id="PF12359">
    <property type="entry name" value="DUF3645"/>
    <property type="match status" value="1"/>
</dbReference>
<evidence type="ECO:0000313" key="10">
    <source>
        <dbReference type="EMBL" id="CAG8226047.1"/>
    </source>
</evidence>
<dbReference type="Pfam" id="PF12340">
    <property type="entry name" value="DUF3638"/>
    <property type="match status" value="1"/>
</dbReference>
<reference evidence="10" key="1">
    <citation type="submission" date="2021-07" db="EMBL/GenBank/DDBJ databases">
        <authorList>
            <person name="Branca A.L. A."/>
        </authorList>
    </citation>
    <scope>NUCLEOTIDE SEQUENCE</scope>
</reference>
<keyword evidence="3" id="KW-0645">Protease</keyword>
<feature type="domain" description="DUF6606" evidence="9">
    <location>
        <begin position="109"/>
        <end position="378"/>
    </location>
</feature>
<dbReference type="InterPro" id="IPR051346">
    <property type="entry name" value="OTU_Deubiquitinase"/>
</dbReference>
<proteinExistence type="predicted"/>
<keyword evidence="6" id="KW-0788">Thiol protease</keyword>
<dbReference type="GO" id="GO:0004843">
    <property type="term" value="F:cysteine-type deubiquitinase activity"/>
    <property type="evidence" value="ECO:0007669"/>
    <property type="project" value="UniProtKB-EC"/>
</dbReference>
<evidence type="ECO:0000259" key="8">
    <source>
        <dbReference type="Pfam" id="PF12359"/>
    </source>
</evidence>
<dbReference type="PANTHER" id="PTHR13367">
    <property type="entry name" value="UBIQUITIN THIOESTERASE"/>
    <property type="match status" value="1"/>
</dbReference>
<comment type="caution">
    <text evidence="10">The sequence shown here is derived from an EMBL/GenBank/DDBJ whole genome shotgun (WGS) entry which is preliminary data.</text>
</comment>
<gene>
    <name evidence="10" type="ORF">PNAL_LOCUS8149</name>
</gene>
<dbReference type="InterPro" id="IPR022105">
    <property type="entry name" value="DUF3645"/>
</dbReference>
<dbReference type="Proteomes" id="UP001153461">
    <property type="component" value="Unassembled WGS sequence"/>
</dbReference>
<comment type="catalytic activity">
    <reaction evidence="1">
        <text>Thiol-dependent hydrolysis of ester, thioester, amide, peptide and isopeptide bonds formed by the C-terminal Gly of ubiquitin (a 76-residue protein attached to proteins as an intracellular targeting signal).</text>
        <dbReference type="EC" id="3.4.19.12"/>
    </reaction>
</comment>
<evidence type="ECO:0000259" key="7">
    <source>
        <dbReference type="Pfam" id="PF12340"/>
    </source>
</evidence>
<keyword evidence="4" id="KW-0833">Ubl conjugation pathway</keyword>
<evidence type="ECO:0000256" key="4">
    <source>
        <dbReference type="ARBA" id="ARBA00022786"/>
    </source>
</evidence>
<evidence type="ECO:0000313" key="11">
    <source>
        <dbReference type="Proteomes" id="UP001153461"/>
    </source>
</evidence>
<dbReference type="EMBL" id="CAJVNV010000532">
    <property type="protein sequence ID" value="CAG8226047.1"/>
    <property type="molecule type" value="Genomic_DNA"/>
</dbReference>
<dbReference type="Pfam" id="PF20255">
    <property type="entry name" value="DUF6606"/>
    <property type="match status" value="1"/>
</dbReference>
<sequence length="3096" mass="350774">MEVWKTGEKYIENSEVIVCLGSGRLIYSFLCQVCHLFKIPNSSIIVCSQYSPSCHRLNLPYISSSQANLLPSLIRLQLIVSHQYCVLIWHPDRSRRQAMAVDHDLPFFIFNHIFFPPKLPQQTEDNLTELEHRLTVLVRGVLQEFVQSLSPESQQRWDIVLSMWDTWNKVHTDQGILQIGLEKALSNLKYTRAVACHIRAQNCGWVASYDVNKDRVLVDAFEVSCQGGPVLSSSGGLLRQFPGVSVSISADRLADPTFCSYLAAQISRLTCEEVSEMLPKSTKAGTKVDEIRETTHPGLVTEGLMTQLLALGTLHEERKFVKCVREEVNWDCALLPWRRSPAWLVLRVALQLVLRRCFPEADSRLQYKNFILYLMATLAGNQSLSVGSHEVVDGCEIMRARLGRRLHKLKDEVFPFVGNRAHSTSKILLDKLMSIQEQIKISNSVKIPLIPPSASEDDVHLSLVHCKDYLQAAMCSSPDEVQPTKFRPTHESNLNWSNGLPVPKFGSIIALSEFEQWVDEHLQSWFVNQPASKHESACCKIESITAQYLSMAQPKYYSNPQATSVMILVVLELWVVLDKMALQLCPLLGKFSPGIPESFLEPLLLPTIGQMERARQVEHHIDVRRKEALKANPSIFCDPTKNCFGVQYFDSSDEHQALERKIQQHATQTRASKRVEWKMLCAKHKRMCQTAEKLSHYYGYNRYDQYVHFTHRCEKCGLQTEAASISIQVHEWPLPTDLNERKSAVFELNIPSWFASWRNTTWEILHAVGRRGTVVADNNEVEWLQYKGIEDFAVRRDSNIILVSSTKSWGKTHYRKHKFPVQFDDICIPNGLGLKLLDKVSYGSVREQTEKPTIKLMCTIQLPSGPYSNLQYTLSSTSHTQNHVIVTQNDCDKTLSLHEFEAFGCLRSGEHLQWCNIARNLASSALSLNEEAVASLFKQAAWELGTRSGSGSVRRVAHRAFEDIGFGDCLLDLLQGRLITIKKNWNEHCTFDLIVTLALRVLTLSSGSPSVEKVIEFLRQCRQVAINWCDELNGVSDDEGNDGGSQQQLTLRIASTCQATYDVDPIHLDTAIKTPQDVFCFVRSSILLFENSPPKTDSPPPGTELFSENTDPSPEIRYFLENAERIRSLLRSRIRCIIMECPSGLNEAIQSSITCLEVSGPWEICTESEFGVLPVVPSSLPGASFVLSRNIEDLEVHFGMQRGRLLIQTRKGSQILQLIPPDVLVKDFPRVFISDNFHWLDPQTGVVEFRPLSHPWKACPRNWRLSFDPYAPSIMQQDSKILVDIRSTPFRNLCRILEVLDAGDEIVITQTAAGTLEAELSRLRLKFYINADGRLASKEFGALVDIDQDVGCFYGLKNKLVLVDSSNNRSIIVPYGHPVVNRKDDHVAVTIDLPTGNRVTYMHYCLDSTEEAIRILRQGSLRSSFPLQSDCIETLEWIAALTPHRYFYPRHLRVMQTVTWSSNLGQLAQHDDFQPLAQDILQASIQCAHFYDTKPRGNEISYRGSMGLLQRSRCRNEQLRSSEFGGPPTSFTKKVYKSRDCDTTSARSSAVYSITGLIRDWPSTVGHSSSIVATMRQCKEISMLSDDFTRYSYSEVLSQSAASSWVALYKACRASSRARDTYSLISLFSTLAFGDKIDRSILRQLLEVAFSEKCKNITVPRDSKTSLNLTLGEDFVHSQVEDAIRESYEPFAEIRDPYLKHEEQVESNRRAKLKWKDQREKDVQLCGEHIRRQWPCKAPQLLSSNMIPLVSKSVAYERCKILCGNWIQNRNFLRFLRQVQSQVPPSKSSNSNVGPVPTSHMHSREIEYTSFQPPRLLDLIQMSRAGTSRTEVCPVTYHAASSILRPTPELRALATHFRGSSNQCQQDYGNGLSHSVQALEDFSSSVPTTGNFDLSGSADWAAKRATLLSHQKQVQRARDLLWEEIVITLTIENRSRPSTDIVYPSITVWSVLSILAHDQWANIPAQWRALLVAFGKTISALRRCQRLISYIEKRDMDGFLKDAENPGYERWDPLIYPNWLLLEIENNITIRKRQVEVALRMIEPDDGENAVLQLNMGEGKTSVITPMVATVLANGHNLLRIIVLKPLLRQSDGLFSQRLGGLIQRRIYHIPFSRHTQLTSSTVGQLKSIYRQCRRDRGILIALPEQILSFRLIGLDAAERNPDIFASLIALEHWLQRHCRDVIDESDEVMDTKFQLVYTMGTQQSLDGLSGRWEITQQLLRLVSTQAKSLQQDDPGCVEVDQSGYRYPILRFLKPYAVELLVSYTLTSILENGIPGLPFAQWPPKVKGSALRFIQQSDLTEEDQSIIQQEFNGSIFITKLLALRGLFAHRILRFSLADKRWLVEYGLHPSRCLMAVPYRAKGVPSESAEFGHPDVAVTLTCLSYYYEGLTKAQLRDCFILLAKQNDPSTEFQNWVAPCVHDLPVGLQAYSGVNLEDDKTFSEILFPLLRYQKEILDFYLSHFVFSREAKEFPRKLSSSAWDIPARRGLQLTTGFSGTNDNRFLLPLSVRQRDLGKLLHTNAMVLGLLLREENRECILAQDEKGRQLDVDGLLKLVVRTGGGSTTLHPVRVLIDVGAQILEAGNQSVAQQWLAMTPEADVEAAVFFNHSDEIMVIDREGHVENLLSSSFRQRMGACLVFLDQQHSRGVDLKLPPMARAAVTLGPRLTKDRLVQACNRLRGLEKCQSLFFLIPPEVSHNMRSVLGVSSDRGFTSADVLKWSMVQTCQSLDNLRPLWASQGLQYHNMIRLWDLLVEQPNPSNEAACSIQEPEARTLEQLYAPWGKDKASAKNHMSEWGAENGQVQELLKTLQSNLGHITASAYLHEEQEREIACEVEREQQVSRPPSYKPNKHSLHDDIRHFATFGEFPGNHPSKAVTFAFQGLANTSAGKADPPRLLGARLYSTLDFNQTVKESQNNLMDDFCKQVNWILSTVHSDILLIVSQYEANKLINVVRKSKNSRLNIYAPRLTKPMRSFRHLDFFGVGTKIPTQPSDSMTRCLELFSGSLYFSSFEEYKNFRSFLGLVTEYLGEVPDGGITNEGFVKFFTRMSLQWPLDSPFTESPLPFLSALIHIRTKGNGYQQSHIGTIIKAMPLSAERF</sequence>
<accession>A0A9W4I664</accession>
<dbReference type="InterPro" id="IPR046541">
    <property type="entry name" value="DUF6606"/>
</dbReference>
<keyword evidence="5" id="KW-0378">Hydrolase</keyword>
<dbReference type="PANTHER" id="PTHR13367:SF33">
    <property type="entry name" value="P-LOOP CONTAINING NUCLEOSIDE TRIPHOSPHATE HYDROLASE PROTEIN"/>
    <property type="match status" value="1"/>
</dbReference>
<evidence type="ECO:0000256" key="1">
    <source>
        <dbReference type="ARBA" id="ARBA00000707"/>
    </source>
</evidence>
<evidence type="ECO:0000256" key="6">
    <source>
        <dbReference type="ARBA" id="ARBA00022807"/>
    </source>
</evidence>
<name>A0A9W4I664_PENNA</name>
<dbReference type="OrthoDB" id="9975114at2759"/>
<dbReference type="InterPro" id="IPR022099">
    <property type="entry name" value="DUF3638"/>
</dbReference>
<evidence type="ECO:0000256" key="5">
    <source>
        <dbReference type="ARBA" id="ARBA00022801"/>
    </source>
</evidence>
<evidence type="ECO:0000256" key="2">
    <source>
        <dbReference type="ARBA" id="ARBA00012759"/>
    </source>
</evidence>
<evidence type="ECO:0000256" key="3">
    <source>
        <dbReference type="ARBA" id="ARBA00022670"/>
    </source>
</evidence>
<organism evidence="10 11">
    <name type="scientific">Penicillium nalgiovense</name>
    <dbReference type="NCBI Taxonomy" id="60175"/>
    <lineage>
        <taxon>Eukaryota</taxon>
        <taxon>Fungi</taxon>
        <taxon>Dikarya</taxon>
        <taxon>Ascomycota</taxon>
        <taxon>Pezizomycotina</taxon>
        <taxon>Eurotiomycetes</taxon>
        <taxon>Eurotiomycetidae</taxon>
        <taxon>Eurotiales</taxon>
        <taxon>Aspergillaceae</taxon>
        <taxon>Penicillium</taxon>
    </lineage>
</organism>